<comment type="caution">
    <text evidence="2">The sequence shown here is derived from an EMBL/GenBank/DDBJ whole genome shotgun (WGS) entry which is preliminary data.</text>
</comment>
<feature type="coiled-coil region" evidence="1">
    <location>
        <begin position="1120"/>
        <end position="1218"/>
    </location>
</feature>
<feature type="coiled-coil region" evidence="1">
    <location>
        <begin position="683"/>
        <end position="728"/>
    </location>
</feature>
<sequence length="1713" mass="201149">MDINTTFQDFMKTDDGSQALELDNIIRNIHMSLDTENTGTVWISKIINFIEPFLEGNADALEELKLCFSAYDSNYSIDMDSFQDKMKEWIEKVSNTNTVTDTEMQNITPNMDLENNTGDFHYVHDSPKDQLESTIMNFSIDIHDSCISERLTLETHVQELQHQRSQMKDEMTRLRSELSSCHEQNESLQGNLDKLYKKLVNEQKCNENFLSERKKHEELQDELSNTTKQIVKMKKTISSIEKQNNQLNQHVDHLQTEKKCLEQKIQGMEKKTKETSANIKILESELELRKQEVISQHDRNVILLKQNEELQDVIEECNIDIEKLKVEKEMLEKLFTEQIEKSETLSSFSRDFVVLNNSSQSNENQEEVCDQANLNLNINDDNDQFYYNFHRILLNTSSTSNLRDELAQATTGSIDNNENNSSKRDNIKLHIVEMEEKLENLQRELIHHENCAAIISRQNEEIEFASRENSSYRDRLENLQDSYDDLKTQLSLNNDKECLLLEKCRSLEDDLKSNVNYVAEIQIKLNQYTDLESKYKALSQKIEELETDNSMKYVKIVNLTVEMEKLRQILVKTDQQNKEELAKKIKQLEEERKLHEEEKNQLLEKIKVLNEQKVILQNEKAELFKKIIQLEQHHRQLLCEKDELWNEQEQLKTENLNIKSKKDVIVLEICRIRNEKASLLAERNLLKSQNSHLESVKTELEKRMNSRVQILEDKIESAEMKNRSLLTELCTIKRDKEQLLIDISEYKKEHSFNLQLKNQLEELNFFLEKLQKEHELVIHEHELLKTETRNDKVKITELTESNAKITQEIITFESKNAELLNEKNSIKTELLIFKEKTDYYIKKYDELNETNKTLIYKNSELVLKLEKNENGLKKMDIDNKQLGVDLVNLKLALNKNADTSEMYIKLNENLSSENYKLQHSIKEYIEESHKKDQIIYSFEERQVAYQNRIKQLETSLQSSKKKKEDLKKQLVSKTALLSQMEEEMKRTIVCNQIERDNMKIYVDELKTKYENDENLGCLSKTINDLEIQLGEEKLIAKRFKNEFENAIGKNNTLEQTIMKLESRIAFTEKQNEILDKAKENLKQVTEESEEKLVTTIKTKCELSQRNNKLVEENFHLCKKCEILSEEVAKHSELRDRANQRVNELLKDLHKAEMKISQKECHKLEFLTNSINRNKEDNEKIKIENNELLHEKQIITEKLKNLEQKNLELTQQLEEFMLEKDAWLTDKIYTCRNINKAIQTKPKTGFDRLVKKNMRLNDKIEMLEDQLTTEKSKNLDISKEISIARERQVQLVSEVENIKQELDTAITNNDVLIKDVEELMKKVNDLKEENNKLKENLHQTKNNKKTLNLTNSNEKVALHDKGKLFDEISKVRHQLENEIENKKSTLIYIDIMKDRLCERRLRLSRATLHAINVWKPTLDADFISDAWKEGLQAEHLTRILDGPLDEEVLQMEYQIQVTTLLLDKLTSIKNHDMLRRSEENLNFEDSTQQETSPNINTDMLENLAFPENIVRLQNMSTQEMEKKFTALVLAHTIDKISLRRRCNKQKILLKEEERAFKEEISKLSHRIEKYAIDTDLPLHLEHILSLCMQISISAEQFGSLMQQQMTGTVTELMINYVAHLRQNFGSLSNQYLSIKEPSVTICTNNEIQVIPENSYDDEDKNSSQVPDRITKNTGLKETCFLVTLSVAVLVTVVLFNTFEHCYTTFESTILTPPI</sequence>
<feature type="coiled-coil region" evidence="1">
    <location>
        <begin position="907"/>
        <end position="983"/>
    </location>
</feature>
<protein>
    <submittedName>
        <fullName evidence="2">Uncharacterized protein</fullName>
    </submittedName>
</protein>
<dbReference type="Proteomes" id="UP001458880">
    <property type="component" value="Unassembled WGS sequence"/>
</dbReference>
<feature type="coiled-coil region" evidence="1">
    <location>
        <begin position="1022"/>
        <end position="1094"/>
    </location>
</feature>
<organism evidence="2 3">
    <name type="scientific">Popillia japonica</name>
    <name type="common">Japanese beetle</name>
    <dbReference type="NCBI Taxonomy" id="7064"/>
    <lineage>
        <taxon>Eukaryota</taxon>
        <taxon>Metazoa</taxon>
        <taxon>Ecdysozoa</taxon>
        <taxon>Arthropoda</taxon>
        <taxon>Hexapoda</taxon>
        <taxon>Insecta</taxon>
        <taxon>Pterygota</taxon>
        <taxon>Neoptera</taxon>
        <taxon>Endopterygota</taxon>
        <taxon>Coleoptera</taxon>
        <taxon>Polyphaga</taxon>
        <taxon>Scarabaeiformia</taxon>
        <taxon>Scarabaeidae</taxon>
        <taxon>Rutelinae</taxon>
        <taxon>Popillia</taxon>
    </lineage>
</organism>
<reference evidence="2 3" key="1">
    <citation type="journal article" date="2024" name="BMC Genomics">
        <title>De novo assembly and annotation of Popillia japonica's genome with initial clues to its potential as an invasive pest.</title>
        <authorList>
            <person name="Cucini C."/>
            <person name="Boschi S."/>
            <person name="Funari R."/>
            <person name="Cardaioli E."/>
            <person name="Iannotti N."/>
            <person name="Marturano G."/>
            <person name="Paoli F."/>
            <person name="Bruttini M."/>
            <person name="Carapelli A."/>
            <person name="Frati F."/>
            <person name="Nardi F."/>
        </authorList>
    </citation>
    <scope>NUCLEOTIDE SEQUENCE [LARGE SCALE GENOMIC DNA]</scope>
    <source>
        <strain evidence="2">DMR45628</strain>
    </source>
</reference>
<feature type="coiled-coil region" evidence="1">
    <location>
        <begin position="424"/>
        <end position="496"/>
    </location>
</feature>
<evidence type="ECO:0000256" key="1">
    <source>
        <dbReference type="SAM" id="Coils"/>
    </source>
</evidence>
<feature type="coiled-coil region" evidence="1">
    <location>
        <begin position="216"/>
        <end position="341"/>
    </location>
</feature>
<accession>A0AAW1IVP5</accession>
<feature type="coiled-coil region" evidence="1">
    <location>
        <begin position="521"/>
        <end position="633"/>
    </location>
</feature>
<evidence type="ECO:0000313" key="3">
    <source>
        <dbReference type="Proteomes" id="UP001458880"/>
    </source>
</evidence>
<proteinExistence type="predicted"/>
<dbReference type="EMBL" id="JASPKY010000522">
    <property type="protein sequence ID" value="KAK9694081.1"/>
    <property type="molecule type" value="Genomic_DNA"/>
</dbReference>
<feature type="coiled-coil region" evidence="1">
    <location>
        <begin position="1245"/>
        <end position="1384"/>
    </location>
</feature>
<dbReference type="Gene3D" id="1.10.287.1490">
    <property type="match status" value="1"/>
</dbReference>
<feature type="coiled-coil region" evidence="1">
    <location>
        <begin position="150"/>
        <end position="177"/>
    </location>
</feature>
<evidence type="ECO:0000313" key="2">
    <source>
        <dbReference type="EMBL" id="KAK9694081.1"/>
    </source>
</evidence>
<keyword evidence="3" id="KW-1185">Reference proteome</keyword>
<feature type="coiled-coil region" evidence="1">
    <location>
        <begin position="753"/>
        <end position="822"/>
    </location>
</feature>
<gene>
    <name evidence="2" type="ORF">QE152_g33760</name>
</gene>
<keyword evidence="1" id="KW-0175">Coiled coil</keyword>
<name>A0AAW1IVP5_POPJA</name>